<dbReference type="InterPro" id="IPR032380">
    <property type="entry name" value="PNKP_ligase_dom"/>
</dbReference>
<dbReference type="Gene3D" id="3.40.50.300">
    <property type="entry name" value="P-loop containing nucleotide triphosphate hydrolases"/>
    <property type="match status" value="1"/>
</dbReference>
<evidence type="ECO:0000313" key="4">
    <source>
        <dbReference type="Proteomes" id="UP000441354"/>
    </source>
</evidence>
<dbReference type="InterPro" id="IPR029052">
    <property type="entry name" value="Metallo-depent_PP-like"/>
</dbReference>
<accession>A0A7V7RQJ2</accession>
<dbReference type="SUPFAM" id="SSF56300">
    <property type="entry name" value="Metallo-dependent phosphatases"/>
    <property type="match status" value="1"/>
</dbReference>
<dbReference type="GO" id="GO:0005737">
    <property type="term" value="C:cytoplasm"/>
    <property type="evidence" value="ECO:0007669"/>
    <property type="project" value="TreeGrafter"/>
</dbReference>
<dbReference type="PANTHER" id="PTHR42850">
    <property type="entry name" value="METALLOPHOSPHOESTERASE"/>
    <property type="match status" value="1"/>
</dbReference>
<reference evidence="3 4" key="1">
    <citation type="journal article" date="2014" name="Arch. Microbiol.">
        <title>Bacillus mesophilum sp. nov., strain IITR-54T, a novel 4-chlorobiphenyl dechlorinating bacterium.</title>
        <authorList>
            <person name="Manickam N."/>
            <person name="Singh N.K."/>
            <person name="Bajaj A."/>
            <person name="Kumar R.M."/>
            <person name="Kaur G."/>
            <person name="Kaur N."/>
            <person name="Bala M."/>
            <person name="Kumar A."/>
            <person name="Mayilraj S."/>
        </authorList>
    </citation>
    <scope>NUCLEOTIDE SEQUENCE [LARGE SCALE GENOMIC DNA]</scope>
    <source>
        <strain evidence="3 4">IITR-54</strain>
    </source>
</reference>
<dbReference type="Gene3D" id="3.60.21.10">
    <property type="match status" value="1"/>
</dbReference>
<dbReference type="EMBL" id="WBOT01000001">
    <property type="protein sequence ID" value="KAB2335730.1"/>
    <property type="molecule type" value="Genomic_DNA"/>
</dbReference>
<dbReference type="RefSeq" id="WP_151572340.1">
    <property type="nucleotide sequence ID" value="NZ_WBOT01000001.1"/>
</dbReference>
<organism evidence="3 4">
    <name type="scientific">Bacillus mesophilum</name>
    <dbReference type="NCBI Taxonomy" id="1071718"/>
    <lineage>
        <taxon>Bacteria</taxon>
        <taxon>Bacillati</taxon>
        <taxon>Bacillota</taxon>
        <taxon>Bacilli</taxon>
        <taxon>Bacillales</taxon>
        <taxon>Bacillaceae</taxon>
        <taxon>Bacillus</taxon>
    </lineage>
</organism>
<dbReference type="SUPFAM" id="SSF52540">
    <property type="entry name" value="P-loop containing nucleoside triphosphate hydrolases"/>
    <property type="match status" value="1"/>
</dbReference>
<sequence>MNISFPVGCIALLIGPSGSGKTTLLSNWIEKGYIKASEKVSSDDFRVLVGDTEYIDYSNRPKAESDGLFNEYQMISQSAFKLLDQTVEARARLNKVTIVDATNLYSDDRKRYIEMASRQHVPIIAIVLDIKEDTLISRDSVRKDPRGKKRIKQQYSTFKREKRFLKNEGYTRVYYMKEEDQQNISITREQNKLTLDVAAGLDIIGDIHGCYDEMIQLLEKLNYKQNEEGYYVHEEGRKLLSIGDVMSRGPKSLVTMEFWLRHIQAEYAYMIDSNHGWKIARWLDGRKVTLSHGDEKVEEEFNVYAEEKGMQAAEALKAELKSLLLHAPSHYVLQQNGVNVAVCTHAGIKDHYIGKSSKRISDFCRYGDTDGVDERGKPIRKDWFIHHHSSELIIWGHDPKPKPLIVGNTINIDQGAVFGGELTALRFPERQFLSVEAQHDFSGTDQNPLIEWKKKRFAPPNISKFINGYTVSPEHIKEIMVGGEYVKPAIDDVSHFTIPIEQLIYIPPTMTPPPAASSLDNYLEHPREAIQYYRKHGVQRMIAEKKHMGSRAILHIFKNADAGKLSFGYPSLGVIYSRAGRRFFNKEAETKILTQLSEELQPYFEKYQTDYVLLDAEIMPWNLKAKELISKQYAHVAEHAILDRKKLLSKLQKAGHPETKIWLEQYEQKLENAKTFQNVFQKYCWDLHDLAEISIAPFHVLAHSSGEFFDQTHEWHMKQNLELAQLSKLFTVTEYKMIDDEQSEEEAISWWESMTEDGHEGIVIKPEHFMAKEKGKLLQPAIKVRGQKYLHIIYGIDYLEPANLKRLKERNTNKKQRNALKEFALSMESVKRFIAGESIERVHECVLASLALEAEQIDPRL</sequence>
<dbReference type="Pfam" id="PF13671">
    <property type="entry name" value="AAA_33"/>
    <property type="match status" value="1"/>
</dbReference>
<dbReference type="AlphaFoldDB" id="A0A7V7RQJ2"/>
<feature type="domain" description="Calcineurin-like phosphoesterase" evidence="1">
    <location>
        <begin position="203"/>
        <end position="399"/>
    </location>
</feature>
<proteinExistence type="predicted"/>
<gene>
    <name evidence="3" type="ORF">F7732_03960</name>
</gene>
<evidence type="ECO:0000259" key="2">
    <source>
        <dbReference type="Pfam" id="PF16542"/>
    </source>
</evidence>
<dbReference type="InterPro" id="IPR050126">
    <property type="entry name" value="Ap4A_hydrolase"/>
</dbReference>
<evidence type="ECO:0000313" key="3">
    <source>
        <dbReference type="EMBL" id="KAB2335730.1"/>
    </source>
</evidence>
<comment type="caution">
    <text evidence="3">The sequence shown here is derived from an EMBL/GenBank/DDBJ whole genome shotgun (WGS) entry which is preliminary data.</text>
</comment>
<keyword evidence="4" id="KW-1185">Reference proteome</keyword>
<dbReference type="InterPro" id="IPR004843">
    <property type="entry name" value="Calcineurin-like_PHP"/>
</dbReference>
<dbReference type="CDD" id="cd07423">
    <property type="entry name" value="MPP_Prp_like"/>
    <property type="match status" value="1"/>
</dbReference>
<dbReference type="PANTHER" id="PTHR42850:SF7">
    <property type="entry name" value="BIS(5'-NUCLEOSYL)-TETRAPHOSPHATASE PRPE [ASYMMETRICAL]"/>
    <property type="match status" value="1"/>
</dbReference>
<dbReference type="SUPFAM" id="SSF56091">
    <property type="entry name" value="DNA ligase/mRNA capping enzyme, catalytic domain"/>
    <property type="match status" value="1"/>
</dbReference>
<dbReference type="Proteomes" id="UP000441354">
    <property type="component" value="Unassembled WGS sequence"/>
</dbReference>
<dbReference type="Pfam" id="PF16542">
    <property type="entry name" value="PNKP_ligase"/>
    <property type="match status" value="1"/>
</dbReference>
<dbReference type="Gene3D" id="3.30.470.30">
    <property type="entry name" value="DNA ligase/mRNA capping enzyme"/>
    <property type="match status" value="2"/>
</dbReference>
<dbReference type="InterPro" id="IPR027417">
    <property type="entry name" value="P-loop_NTPase"/>
</dbReference>
<name>A0A7V7RQJ2_9BACI</name>
<dbReference type="InterPro" id="IPR041780">
    <property type="entry name" value="MPP_PrpE-like"/>
</dbReference>
<evidence type="ECO:0000259" key="1">
    <source>
        <dbReference type="Pfam" id="PF00149"/>
    </source>
</evidence>
<dbReference type="OrthoDB" id="9807890at2"/>
<protein>
    <submittedName>
        <fullName evidence="3">AAA family ATPase</fullName>
    </submittedName>
</protein>
<dbReference type="GO" id="GO:0016791">
    <property type="term" value="F:phosphatase activity"/>
    <property type="evidence" value="ECO:0007669"/>
    <property type="project" value="TreeGrafter"/>
</dbReference>
<feature type="domain" description="Polynucleotide kinase-phosphatase ligase" evidence="2">
    <location>
        <begin position="489"/>
        <end position="855"/>
    </location>
</feature>
<dbReference type="Pfam" id="PF00149">
    <property type="entry name" value="Metallophos"/>
    <property type="match status" value="1"/>
</dbReference>